<dbReference type="Proteomes" id="UP001230005">
    <property type="component" value="Unassembled WGS sequence"/>
</dbReference>
<sequence length="617" mass="69379">MLNKIKEPFQHRRIKIDSTTSKSNDNEYTTRKKPRVENWWGTLKRIWKYLSESKGLITLVLFLVILSSSMALLGPFLVGWGIDAFIETQNTSGIGYLLAGLAAVYVLHSLSVWQQAFWMIRIAQKTVYQMRTQLFRHLQKLPIPFFDKRQHGELMSRVTNDMENVSNVLNSSVIQIFTSVLTLIGTLTVMLWLSPLLTFITLLIVPAMVFGMKWITKRTGVLFKEQQKNLGRLNGHIQETMSGQRIVKTFSQEDKVIGEFKERNERLKISGFWAQTFSGFIPKLMNVLNNLSFAVIAGVGGILAFNDVITIGTIVIFAEYARQFTRPLNDLANQFNTLLSAVAGAERVFDIMDEEEEMKDEGNAVELEKITGDVRFSDVSFSYEEDGDTVNNVSFHASPGETVAFVGPTGAGKTTMINLLSRFYDADSGSILIDGHEIKTIKRESLRKHMAFVLQDSFLFHGTIRENIRYGRLDATDEDVVEAAKLANAHSFIMKSADGYDTFIDADGGGISQGQKQLLSIARAILANPTILILDEATSSIDTVTEIRIQEALQRLMKGRTSFVIAHRLNTIQKADQIIILKDGEIIERGSHTSLLRQDGFYAELYNSQLKKEAMLG</sequence>
<gene>
    <name evidence="10" type="ORF">J2S74_001403</name>
</gene>
<dbReference type="PROSITE" id="PS00211">
    <property type="entry name" value="ABC_TRANSPORTER_1"/>
    <property type="match status" value="1"/>
</dbReference>
<dbReference type="SUPFAM" id="SSF90123">
    <property type="entry name" value="ABC transporter transmembrane region"/>
    <property type="match status" value="1"/>
</dbReference>
<dbReference type="Pfam" id="PF00005">
    <property type="entry name" value="ABC_tran"/>
    <property type="match status" value="1"/>
</dbReference>
<feature type="domain" description="ABC transmembrane type-1" evidence="9">
    <location>
        <begin position="59"/>
        <end position="340"/>
    </location>
</feature>
<evidence type="ECO:0000256" key="6">
    <source>
        <dbReference type="ARBA" id="ARBA00023136"/>
    </source>
</evidence>
<comment type="caution">
    <text evidence="10">The sequence shown here is derived from an EMBL/GenBank/DDBJ whole genome shotgun (WGS) entry which is preliminary data.</text>
</comment>
<dbReference type="CDD" id="cd18547">
    <property type="entry name" value="ABC_6TM_Tm288_like"/>
    <property type="match status" value="1"/>
</dbReference>
<keyword evidence="4 10" id="KW-0067">ATP-binding</keyword>
<dbReference type="Pfam" id="PF00664">
    <property type="entry name" value="ABC_membrane"/>
    <property type="match status" value="1"/>
</dbReference>
<dbReference type="SUPFAM" id="SSF52540">
    <property type="entry name" value="P-loop containing nucleoside triphosphate hydrolases"/>
    <property type="match status" value="1"/>
</dbReference>
<feature type="transmembrane region" description="Helical" evidence="7">
    <location>
        <begin position="94"/>
        <end position="113"/>
    </location>
</feature>
<dbReference type="Gene3D" id="1.20.1560.10">
    <property type="entry name" value="ABC transporter type 1, transmembrane domain"/>
    <property type="match status" value="1"/>
</dbReference>
<evidence type="ECO:0000259" key="8">
    <source>
        <dbReference type="PROSITE" id="PS50893"/>
    </source>
</evidence>
<keyword evidence="3" id="KW-0547">Nucleotide-binding</keyword>
<keyword evidence="6 7" id="KW-0472">Membrane</keyword>
<accession>A0ABT9ZSU0</accession>
<dbReference type="PROSITE" id="PS50893">
    <property type="entry name" value="ABC_TRANSPORTER_2"/>
    <property type="match status" value="1"/>
</dbReference>
<evidence type="ECO:0000256" key="2">
    <source>
        <dbReference type="ARBA" id="ARBA00022692"/>
    </source>
</evidence>
<evidence type="ECO:0000256" key="1">
    <source>
        <dbReference type="ARBA" id="ARBA00004651"/>
    </source>
</evidence>
<protein>
    <submittedName>
        <fullName evidence="10">ATP-binding cassette subfamily B protein</fullName>
    </submittedName>
</protein>
<feature type="transmembrane region" description="Helical" evidence="7">
    <location>
        <begin position="55"/>
        <end position="82"/>
    </location>
</feature>
<feature type="transmembrane region" description="Helical" evidence="7">
    <location>
        <begin position="172"/>
        <end position="193"/>
    </location>
</feature>
<dbReference type="InterPro" id="IPR003439">
    <property type="entry name" value="ABC_transporter-like_ATP-bd"/>
</dbReference>
<evidence type="ECO:0000256" key="4">
    <source>
        <dbReference type="ARBA" id="ARBA00022840"/>
    </source>
</evidence>
<dbReference type="InterPro" id="IPR017871">
    <property type="entry name" value="ABC_transporter-like_CS"/>
</dbReference>
<evidence type="ECO:0000259" key="9">
    <source>
        <dbReference type="PROSITE" id="PS50929"/>
    </source>
</evidence>
<dbReference type="InterPro" id="IPR039421">
    <property type="entry name" value="Type_1_exporter"/>
</dbReference>
<keyword evidence="5 7" id="KW-1133">Transmembrane helix</keyword>
<keyword evidence="11" id="KW-1185">Reference proteome</keyword>
<dbReference type="PANTHER" id="PTHR43394:SF1">
    <property type="entry name" value="ATP-BINDING CASSETTE SUB-FAMILY B MEMBER 10, MITOCHONDRIAL"/>
    <property type="match status" value="1"/>
</dbReference>
<dbReference type="InterPro" id="IPR003593">
    <property type="entry name" value="AAA+_ATPase"/>
</dbReference>
<organism evidence="10 11">
    <name type="scientific">Evansella vedderi</name>
    <dbReference type="NCBI Taxonomy" id="38282"/>
    <lineage>
        <taxon>Bacteria</taxon>
        <taxon>Bacillati</taxon>
        <taxon>Bacillota</taxon>
        <taxon>Bacilli</taxon>
        <taxon>Bacillales</taxon>
        <taxon>Bacillaceae</taxon>
        <taxon>Evansella</taxon>
    </lineage>
</organism>
<dbReference type="GO" id="GO:0005524">
    <property type="term" value="F:ATP binding"/>
    <property type="evidence" value="ECO:0007669"/>
    <property type="project" value="UniProtKB-KW"/>
</dbReference>
<feature type="transmembrane region" description="Helical" evidence="7">
    <location>
        <begin position="293"/>
        <end position="318"/>
    </location>
</feature>
<dbReference type="PANTHER" id="PTHR43394">
    <property type="entry name" value="ATP-DEPENDENT PERMEASE MDL1, MITOCHONDRIAL"/>
    <property type="match status" value="1"/>
</dbReference>
<feature type="domain" description="ABC transporter" evidence="8">
    <location>
        <begin position="374"/>
        <end position="608"/>
    </location>
</feature>
<dbReference type="RefSeq" id="WP_307323402.1">
    <property type="nucleotide sequence ID" value="NZ_JAUSUG010000004.1"/>
</dbReference>
<dbReference type="SMART" id="SM00382">
    <property type="entry name" value="AAA"/>
    <property type="match status" value="1"/>
</dbReference>
<comment type="subcellular location">
    <subcellularLocation>
        <location evidence="1">Cell membrane</location>
        <topology evidence="1">Multi-pass membrane protein</topology>
    </subcellularLocation>
</comment>
<evidence type="ECO:0000256" key="3">
    <source>
        <dbReference type="ARBA" id="ARBA00022741"/>
    </source>
</evidence>
<evidence type="ECO:0000256" key="5">
    <source>
        <dbReference type="ARBA" id="ARBA00022989"/>
    </source>
</evidence>
<evidence type="ECO:0000256" key="7">
    <source>
        <dbReference type="SAM" id="Phobius"/>
    </source>
</evidence>
<dbReference type="InterPro" id="IPR036640">
    <property type="entry name" value="ABC1_TM_sf"/>
</dbReference>
<evidence type="ECO:0000313" key="11">
    <source>
        <dbReference type="Proteomes" id="UP001230005"/>
    </source>
</evidence>
<dbReference type="InterPro" id="IPR011527">
    <property type="entry name" value="ABC1_TM_dom"/>
</dbReference>
<dbReference type="EMBL" id="JAUSUG010000004">
    <property type="protein sequence ID" value="MDQ0254030.1"/>
    <property type="molecule type" value="Genomic_DNA"/>
</dbReference>
<keyword evidence="2 7" id="KW-0812">Transmembrane</keyword>
<dbReference type="InterPro" id="IPR027417">
    <property type="entry name" value="P-loop_NTPase"/>
</dbReference>
<dbReference type="PROSITE" id="PS50929">
    <property type="entry name" value="ABC_TM1F"/>
    <property type="match status" value="1"/>
</dbReference>
<evidence type="ECO:0000313" key="10">
    <source>
        <dbReference type="EMBL" id="MDQ0254030.1"/>
    </source>
</evidence>
<dbReference type="Gene3D" id="3.40.50.300">
    <property type="entry name" value="P-loop containing nucleotide triphosphate hydrolases"/>
    <property type="match status" value="1"/>
</dbReference>
<feature type="transmembrane region" description="Helical" evidence="7">
    <location>
        <begin position="199"/>
        <end position="216"/>
    </location>
</feature>
<name>A0ABT9ZSU0_9BACI</name>
<proteinExistence type="predicted"/>
<reference evidence="10 11" key="1">
    <citation type="submission" date="2023-07" db="EMBL/GenBank/DDBJ databases">
        <title>Genomic Encyclopedia of Type Strains, Phase IV (KMG-IV): sequencing the most valuable type-strain genomes for metagenomic binning, comparative biology and taxonomic classification.</title>
        <authorList>
            <person name="Goeker M."/>
        </authorList>
    </citation>
    <scope>NUCLEOTIDE SEQUENCE [LARGE SCALE GENOMIC DNA]</scope>
    <source>
        <strain evidence="10 11">DSM 9768</strain>
    </source>
</reference>